<dbReference type="AlphaFoldDB" id="E8UBK3"/>
<reference evidence="2" key="2">
    <citation type="submission" date="2011-01" db="EMBL/GenBank/DDBJ databases">
        <title>The complete genome of Deinococcus maricopensis DSM 21211.</title>
        <authorList>
            <consortium name="US DOE Joint Genome Institute (JGI-PGF)"/>
            <person name="Lucas S."/>
            <person name="Copeland A."/>
            <person name="Lapidus A."/>
            <person name="Goodwin L."/>
            <person name="Pitluck S."/>
            <person name="Kyrpides N."/>
            <person name="Mavromatis K."/>
            <person name="Pagani I."/>
            <person name="Ivanova N."/>
            <person name="Ovchinnikova G."/>
            <person name="Zeytun A."/>
            <person name="Detter J.C."/>
            <person name="Han C."/>
            <person name="Land M."/>
            <person name="Hauser L."/>
            <person name="Markowitz V."/>
            <person name="Cheng J.-F."/>
            <person name="Hugenholtz P."/>
            <person name="Woyke T."/>
            <person name="Wu D."/>
            <person name="Pukall R."/>
            <person name="Gehrich-Schroeter G."/>
            <person name="Brambilla E."/>
            <person name="Klenk H.-P."/>
            <person name="Eisen J.A."/>
        </authorList>
    </citation>
    <scope>NUCLEOTIDE SEQUENCE [LARGE SCALE GENOMIC DNA]</scope>
    <source>
        <strain evidence="2">DSM 21211 / LMG 22137 / NRRL B-23946 / LB-34</strain>
    </source>
</reference>
<gene>
    <name evidence="1" type="ordered locus">Deima_2813</name>
</gene>
<reference evidence="1 2" key="1">
    <citation type="journal article" date="2011" name="Stand. Genomic Sci.">
        <title>Complete genome sequence of Deinococcus maricopensis type strain (LB-34).</title>
        <authorList>
            <person name="Pukall R."/>
            <person name="Zeytun A."/>
            <person name="Lucas S."/>
            <person name="Lapidus A."/>
            <person name="Hammon N."/>
            <person name="Deshpande S."/>
            <person name="Nolan M."/>
            <person name="Cheng J.F."/>
            <person name="Pitluck S."/>
            <person name="Liolios K."/>
            <person name="Pagani I."/>
            <person name="Mikhailova N."/>
            <person name="Ivanova N."/>
            <person name="Mavromatis K."/>
            <person name="Pati A."/>
            <person name="Tapia R."/>
            <person name="Han C."/>
            <person name="Goodwin L."/>
            <person name="Chen A."/>
            <person name="Palaniappan K."/>
            <person name="Land M."/>
            <person name="Hauser L."/>
            <person name="Chang Y.J."/>
            <person name="Jeffries C.D."/>
            <person name="Brambilla E.M."/>
            <person name="Rohde M."/>
            <person name="Goker M."/>
            <person name="Detter J.C."/>
            <person name="Woyke T."/>
            <person name="Bristow J."/>
            <person name="Eisen J.A."/>
            <person name="Markowitz V."/>
            <person name="Hugenholtz P."/>
            <person name="Kyrpides N.C."/>
            <person name="Klenk H.P."/>
        </authorList>
    </citation>
    <scope>NUCLEOTIDE SEQUENCE [LARGE SCALE GENOMIC DNA]</scope>
    <source>
        <strain evidence="2">DSM 21211 / LMG 22137 / NRRL B-23946 / LB-34</strain>
    </source>
</reference>
<dbReference type="RefSeq" id="WP_013557946.1">
    <property type="nucleotide sequence ID" value="NC_014958.1"/>
</dbReference>
<dbReference type="SUPFAM" id="SSF117396">
    <property type="entry name" value="TM1631-like"/>
    <property type="match status" value="1"/>
</dbReference>
<evidence type="ECO:0000313" key="1">
    <source>
        <dbReference type="EMBL" id="ADV68442.1"/>
    </source>
</evidence>
<protein>
    <recommendedName>
        <fullName evidence="3">DUF72 domain-containing protein</fullName>
    </recommendedName>
</protein>
<organism evidence="1 2">
    <name type="scientific">Deinococcus maricopensis (strain DSM 21211 / LMG 22137 / NRRL B-23946 / LB-34)</name>
    <dbReference type="NCBI Taxonomy" id="709986"/>
    <lineage>
        <taxon>Bacteria</taxon>
        <taxon>Thermotogati</taxon>
        <taxon>Deinococcota</taxon>
        <taxon>Deinococci</taxon>
        <taxon>Deinococcales</taxon>
        <taxon>Deinococcaceae</taxon>
        <taxon>Deinococcus</taxon>
    </lineage>
</organism>
<dbReference type="PANTHER" id="PTHR30348">
    <property type="entry name" value="UNCHARACTERIZED PROTEIN YECE"/>
    <property type="match status" value="1"/>
</dbReference>
<dbReference type="EMBL" id="CP002454">
    <property type="protein sequence ID" value="ADV68442.1"/>
    <property type="molecule type" value="Genomic_DNA"/>
</dbReference>
<dbReference type="eggNOG" id="COG1801">
    <property type="taxonomic scope" value="Bacteria"/>
</dbReference>
<dbReference type="STRING" id="709986.Deima_2813"/>
<sequence>MHVGTSGWAYRSWRGPFYPPGLRQREELAFAARTFGTLEINASFYRLQSPATYARWAQETPDDFVFAVKGSRFITHMRKLRNVEDALANFYASGVLMLGAKLGPFVWQLPPRLTYHPDVIEAFLTRLPRRTTQAAALSQTADRFDTTDAPTPEDRPLRHALEVRHESFLTEEFTAQLRRHGVALAVADAAGLYPLVEESTTDFMYVRLHGASALYSSGYTPEELAVWAQRLRAWQRGEPSGTLPGITGEAPRGPQDVYVYFDNDIGAHAPADAAALHALLSAAD</sequence>
<dbReference type="Proteomes" id="UP000008635">
    <property type="component" value="Chromosome"/>
</dbReference>
<name>E8UBK3_DEIML</name>
<dbReference type="InterPro" id="IPR036520">
    <property type="entry name" value="UPF0759_sf"/>
</dbReference>
<accession>E8UBK3</accession>
<dbReference type="Pfam" id="PF01904">
    <property type="entry name" value="DUF72"/>
    <property type="match status" value="1"/>
</dbReference>
<dbReference type="PANTHER" id="PTHR30348:SF4">
    <property type="entry name" value="DUF72 DOMAIN-CONTAINING PROTEIN"/>
    <property type="match status" value="1"/>
</dbReference>
<dbReference type="InterPro" id="IPR002763">
    <property type="entry name" value="DUF72"/>
</dbReference>
<proteinExistence type="predicted"/>
<dbReference type="Gene3D" id="3.20.20.410">
    <property type="entry name" value="Protein of unknown function UPF0759"/>
    <property type="match status" value="1"/>
</dbReference>
<dbReference type="KEGG" id="dmr:Deima_2813"/>
<keyword evidence="2" id="KW-1185">Reference proteome</keyword>
<evidence type="ECO:0008006" key="3">
    <source>
        <dbReference type="Google" id="ProtNLM"/>
    </source>
</evidence>
<dbReference type="HOGENOM" id="CLU_046519_1_1_0"/>
<evidence type="ECO:0000313" key="2">
    <source>
        <dbReference type="Proteomes" id="UP000008635"/>
    </source>
</evidence>